<dbReference type="GO" id="GO:0016853">
    <property type="term" value="F:isomerase activity"/>
    <property type="evidence" value="ECO:0007669"/>
    <property type="project" value="InterPro"/>
</dbReference>
<dbReference type="Gene3D" id="3.20.20.70">
    <property type="entry name" value="Aldolase class I"/>
    <property type="match status" value="1"/>
</dbReference>
<evidence type="ECO:0008006" key="3">
    <source>
        <dbReference type="Google" id="ProtNLM"/>
    </source>
</evidence>
<dbReference type="Pfam" id="PF16257">
    <property type="entry name" value="UxaE"/>
    <property type="match status" value="1"/>
</dbReference>
<dbReference type="STRING" id="1006576.DTL3_0812"/>
<accession>A0A0C7NJJ7</accession>
<proteinExistence type="predicted"/>
<evidence type="ECO:0000313" key="2">
    <source>
        <dbReference type="Proteomes" id="UP000032809"/>
    </source>
</evidence>
<dbReference type="Proteomes" id="UP000032809">
    <property type="component" value="Chromosome I"/>
</dbReference>
<name>A0A0C7NJJ7_DEFTU</name>
<dbReference type="KEGG" id="dtn:DTL3_0812"/>
<protein>
    <recommendedName>
        <fullName evidence="3">Tagaturonate/fructuronate epimerase</fullName>
    </recommendedName>
</protein>
<dbReference type="InterPro" id="IPR013785">
    <property type="entry name" value="Aldolase_TIM"/>
</dbReference>
<keyword evidence="2" id="KW-1185">Reference proteome</keyword>
<dbReference type="AlphaFoldDB" id="A0A0C7NJJ7"/>
<dbReference type="OrthoDB" id="9797992at2"/>
<reference evidence="2" key="1">
    <citation type="submission" date="2014-11" db="EMBL/GenBank/DDBJ databases">
        <authorList>
            <person name="Wibberg D."/>
        </authorList>
    </citation>
    <scope>NUCLEOTIDE SEQUENCE [LARGE SCALE GENOMIC DNA]</scope>
    <source>
        <strain evidence="2">L3</strain>
    </source>
</reference>
<dbReference type="EMBL" id="LN824141">
    <property type="protein sequence ID" value="CEP78121.1"/>
    <property type="molecule type" value="Genomic_DNA"/>
</dbReference>
<dbReference type="RefSeq" id="WP_052670347.1">
    <property type="nucleotide sequence ID" value="NZ_LN824141.1"/>
</dbReference>
<gene>
    <name evidence="1" type="ORF">DTL3_0812</name>
</gene>
<dbReference type="PATRIC" id="fig|1006576.9.peg.801"/>
<dbReference type="HOGENOM" id="CLU_038563_0_0_0"/>
<organism evidence="1 2">
    <name type="scientific">Defluviitoga tunisiensis</name>
    <dbReference type="NCBI Taxonomy" id="1006576"/>
    <lineage>
        <taxon>Bacteria</taxon>
        <taxon>Thermotogati</taxon>
        <taxon>Thermotogota</taxon>
        <taxon>Thermotogae</taxon>
        <taxon>Petrotogales</taxon>
        <taxon>Petrotogaceae</taxon>
        <taxon>Defluviitoga</taxon>
    </lineage>
</organism>
<evidence type="ECO:0000313" key="1">
    <source>
        <dbReference type="EMBL" id="CEP78121.1"/>
    </source>
</evidence>
<dbReference type="InterPro" id="IPR032586">
    <property type="entry name" value="UxaE"/>
</dbReference>
<sequence length="386" mass="44997">MFSKLPKQGISLGLGDRVGLATPGHIKVAKRHEFFPVFAQQSIRELNFTGRTFHDVKKDVENAVIKENYEGKSGFDGDHLKTDEEIKMAIDSGITMLTLDCSEYMGVVSKIKEKIYKGFYGKTFKVKDLDLEYSQEELEKILSIYSGVIERIIYIWNNFPKVKNKDVSFEVSIDETNIPTDEKTHFLLSKYLYDEGITIDTLAPRFPGEFQKGIDYIGNIKEFKNSLMKHHKIASYFGYRLSIHSGSDKFSIYPYVSQITQGNYHLKTSGTSYLQALKIIAQKAPDFFKEIWKTCLDKRTEMDKYYHLSCDPFSVPKDLKPIEYLNNPDARQTLHVSYMFVLNPKYDFRNRFFEILTKYENEYHIEVAEHIKRHVKELKIPEKIQN</sequence>